<reference evidence="2 3" key="1">
    <citation type="submission" date="2018-11" db="EMBL/GenBank/DDBJ databases">
        <authorList>
            <person name="Li F."/>
        </authorList>
    </citation>
    <scope>NUCLEOTIDE SEQUENCE [LARGE SCALE GENOMIC DNA]</scope>
    <source>
        <strain evidence="2 3">Gsoil 818</strain>
    </source>
</reference>
<sequence length="82" mass="9076">MTTDDGIHAQISELVARERALRAQLQAGEIDRADEQAQLRELEVQLDQCWDLLRQREALRDSGGDPASASVRPASEVEGYLG</sequence>
<dbReference type="EMBL" id="RJSF01000009">
    <property type="protein sequence ID" value="RNM16339.1"/>
    <property type="molecule type" value="Genomic_DNA"/>
</dbReference>
<dbReference type="AlphaFoldDB" id="A0A3N0GVB1"/>
<proteinExistence type="predicted"/>
<dbReference type="Pfam" id="PF10944">
    <property type="entry name" value="DUF2630"/>
    <property type="match status" value="1"/>
</dbReference>
<protein>
    <submittedName>
        <fullName evidence="2">DUF2630 family protein</fullName>
    </submittedName>
</protein>
<dbReference type="OrthoDB" id="7376174at2"/>
<accession>A0A3N0GVB1</accession>
<dbReference type="InterPro" id="IPR020311">
    <property type="entry name" value="Uncharacterised_Rv0898c"/>
</dbReference>
<evidence type="ECO:0000256" key="1">
    <source>
        <dbReference type="SAM" id="MobiDB-lite"/>
    </source>
</evidence>
<evidence type="ECO:0000313" key="2">
    <source>
        <dbReference type="EMBL" id="RNM16339.1"/>
    </source>
</evidence>
<feature type="region of interest" description="Disordered" evidence="1">
    <location>
        <begin position="60"/>
        <end position="82"/>
    </location>
</feature>
<gene>
    <name evidence="2" type="ORF">EFL26_05165</name>
</gene>
<keyword evidence="3" id="KW-1185">Reference proteome</keyword>
<comment type="caution">
    <text evidence="2">The sequence shown here is derived from an EMBL/GenBank/DDBJ whole genome shotgun (WGS) entry which is preliminary data.</text>
</comment>
<organism evidence="2 3">
    <name type="scientific">Nocardioides pocheonensis</name>
    <dbReference type="NCBI Taxonomy" id="661485"/>
    <lineage>
        <taxon>Bacteria</taxon>
        <taxon>Bacillati</taxon>
        <taxon>Actinomycetota</taxon>
        <taxon>Actinomycetes</taxon>
        <taxon>Propionibacteriales</taxon>
        <taxon>Nocardioidaceae</taxon>
        <taxon>Nocardioides</taxon>
    </lineage>
</organism>
<name>A0A3N0GVB1_9ACTN</name>
<evidence type="ECO:0000313" key="3">
    <source>
        <dbReference type="Proteomes" id="UP000279994"/>
    </source>
</evidence>
<dbReference type="RefSeq" id="WP_123221835.1">
    <property type="nucleotide sequence ID" value="NZ_RJSF01000009.1"/>
</dbReference>
<dbReference type="Proteomes" id="UP000279994">
    <property type="component" value="Unassembled WGS sequence"/>
</dbReference>